<name>A0A6P8XX26_THRPL</name>
<dbReference type="PANTHER" id="PTHR46930:SF1">
    <property type="entry name" value="CDK5 REGULATORY SUBUNIT-ASSOCIATED PROTEIN 2"/>
    <property type="match status" value="1"/>
</dbReference>
<dbReference type="GO" id="GO:0035371">
    <property type="term" value="C:microtubule plus-end"/>
    <property type="evidence" value="ECO:0007669"/>
    <property type="project" value="TreeGrafter"/>
</dbReference>
<dbReference type="KEGG" id="tpal:117639808"/>
<feature type="compositionally biased region" description="Polar residues" evidence="4">
    <location>
        <begin position="44"/>
        <end position="54"/>
    </location>
</feature>
<feature type="coiled-coil region" evidence="3">
    <location>
        <begin position="301"/>
        <end position="398"/>
    </location>
</feature>
<evidence type="ECO:0000313" key="7">
    <source>
        <dbReference type="RefSeq" id="XP_034231628.1"/>
    </source>
</evidence>
<dbReference type="InterPro" id="IPR042791">
    <property type="entry name" value="CDK5RAP2"/>
</dbReference>
<dbReference type="GO" id="GO:0005737">
    <property type="term" value="C:cytoplasm"/>
    <property type="evidence" value="ECO:0007669"/>
    <property type="project" value="UniProtKB-SubCell"/>
</dbReference>
<dbReference type="Proteomes" id="UP000515158">
    <property type="component" value="Unplaced"/>
</dbReference>
<dbReference type="InParanoid" id="A0A6P8XX26"/>
<gene>
    <name evidence="7" type="primary">LOC117639808</name>
</gene>
<feature type="coiled-coil region" evidence="3">
    <location>
        <begin position="1020"/>
        <end position="1214"/>
    </location>
</feature>
<keyword evidence="2" id="KW-0963">Cytoplasm</keyword>
<feature type="region of interest" description="Disordered" evidence="4">
    <location>
        <begin position="1376"/>
        <end position="1399"/>
    </location>
</feature>
<dbReference type="GO" id="GO:0090266">
    <property type="term" value="P:regulation of mitotic cell cycle spindle assembly checkpoint"/>
    <property type="evidence" value="ECO:0007669"/>
    <property type="project" value="TreeGrafter"/>
</dbReference>
<dbReference type="GO" id="GO:0046600">
    <property type="term" value="P:negative regulation of centriole replication"/>
    <property type="evidence" value="ECO:0007669"/>
    <property type="project" value="TreeGrafter"/>
</dbReference>
<accession>A0A6P8XX26</accession>
<dbReference type="OrthoDB" id="10255000at2759"/>
<feature type="region of interest" description="Disordered" evidence="4">
    <location>
        <begin position="1578"/>
        <end position="1597"/>
    </location>
</feature>
<feature type="domain" description="Centrosomin N-terminal motif 1" evidence="5">
    <location>
        <begin position="61"/>
        <end position="134"/>
    </location>
</feature>
<dbReference type="FunCoup" id="A0A6P8XX26">
    <property type="interactions" value="88"/>
</dbReference>
<evidence type="ECO:0000256" key="3">
    <source>
        <dbReference type="SAM" id="Coils"/>
    </source>
</evidence>
<dbReference type="GO" id="GO:0097431">
    <property type="term" value="C:mitotic spindle pole"/>
    <property type="evidence" value="ECO:0007669"/>
    <property type="project" value="TreeGrafter"/>
</dbReference>
<reference evidence="7" key="1">
    <citation type="submission" date="2025-08" db="UniProtKB">
        <authorList>
            <consortium name="RefSeq"/>
        </authorList>
    </citation>
    <scope>IDENTIFICATION</scope>
    <source>
        <tissue evidence="7">Total insect</tissue>
    </source>
</reference>
<feature type="coiled-coil region" evidence="3">
    <location>
        <begin position="1514"/>
        <end position="1562"/>
    </location>
</feature>
<dbReference type="PANTHER" id="PTHR46930">
    <property type="entry name" value="CDK5 REGULATORY SUBUNIT-ASSOCIATED PROTEIN 2"/>
    <property type="match status" value="1"/>
</dbReference>
<feature type="region of interest" description="Disordered" evidence="4">
    <location>
        <begin position="44"/>
        <end position="68"/>
    </location>
</feature>
<keyword evidence="3" id="KW-0175">Coiled coil</keyword>
<proteinExistence type="predicted"/>
<dbReference type="GO" id="GO:0007099">
    <property type="term" value="P:centriole replication"/>
    <property type="evidence" value="ECO:0007669"/>
    <property type="project" value="TreeGrafter"/>
</dbReference>
<dbReference type="GO" id="GO:0000242">
    <property type="term" value="C:pericentriolar material"/>
    <property type="evidence" value="ECO:0007669"/>
    <property type="project" value="TreeGrafter"/>
</dbReference>
<protein>
    <submittedName>
        <fullName evidence="7">Centrosomin-like isoform X1</fullName>
    </submittedName>
</protein>
<evidence type="ECO:0000259" key="5">
    <source>
        <dbReference type="Pfam" id="PF07989"/>
    </source>
</evidence>
<dbReference type="RefSeq" id="XP_034231628.1">
    <property type="nucleotide sequence ID" value="XM_034375737.1"/>
</dbReference>
<evidence type="ECO:0000256" key="2">
    <source>
        <dbReference type="ARBA" id="ARBA00022490"/>
    </source>
</evidence>
<feature type="region of interest" description="Disordered" evidence="4">
    <location>
        <begin position="789"/>
        <end position="859"/>
    </location>
</feature>
<evidence type="ECO:0000256" key="4">
    <source>
        <dbReference type="SAM" id="MobiDB-lite"/>
    </source>
</evidence>
<dbReference type="GO" id="GO:0008017">
    <property type="term" value="F:microtubule binding"/>
    <property type="evidence" value="ECO:0007669"/>
    <property type="project" value="TreeGrafter"/>
</dbReference>
<comment type="subcellular location">
    <subcellularLocation>
        <location evidence="1">Cytoplasm</location>
    </subcellularLocation>
</comment>
<dbReference type="GeneID" id="117639808"/>
<evidence type="ECO:0000256" key="1">
    <source>
        <dbReference type="ARBA" id="ARBA00004496"/>
    </source>
</evidence>
<dbReference type="Pfam" id="PF07989">
    <property type="entry name" value="Cnn_1N"/>
    <property type="match status" value="1"/>
</dbReference>
<sequence length="1597" mass="181643">MSLFRLGAAGGGSSPSPTGSTPEQTPFCTSPSQLDAALGQTFNEAFAQPTTSKASPIRGRTMKDYEEKQSALRKENFNLKLRIYFLEERMSQINGLKDKEEAIKNNIELNVENETMRKELSEKQELLCQAAKALDLLEDQRKDEKQRYLKECSVLESKIQELEKELQDSIAASQQMKFSAMTQSTDSQYSSACFEVDQLTAQIQELQEQSQKEREKICLLETELRDTKQQSEMLNITVKSQNDIILKMEEVVGVKQSDLANRVQKLLDAEKLVSELKVCLSANEETMQEREVRHSKVKAYNATLTAKLNTANLELQRLREEVKSLKRQRNEEMRRRPSGCTDCMNIAAANQDLQDKLLEKEKESKDHEESAFRKASMIHQLLSDVAKLTKEKQSQEAQICELTQKLSALCEDKNAVNKPNAEFHEDRECRLQSIEASLREKESQLVACEQRLEARDNRIQELELEIQALRKEHFQMTGKNPQLNVENAAQENLCNISSHESILKQLTDKDKEIENLNMELKKRTFNLQELVNKELWDKNKQIERLELRLAAQGAVCESKEGDLKEAKRKLAEFGVTVTSLGPNSSEINTDDVSELQEQLKISLEEQKYLSREVDSLKERLRNTPERDSESRKLQRLLIDNKRLQETEEHHRMWRREASKALSVLRTRLEELAIFLDELLHQPALVVGLCADRQRVLRAAINGSLELSRTIANLSSESVPEGSCSPCPENDVSLCSYSHEDAEISFNPVELGLKGGAYYTICDSEHRWKAKKDSQNSSFFLTTDNIDKDQQISGASVRTRRRSRSHPQGTSHSKVKGTAANQNAGSQSDSEAWSEPDRSVSQARMGIHNESSRTVSSVASTVRRVSLGGQSSSSESQNGQLKTCPSLKEAANADDNKLSARTHCLEKLNQALEVQIGLPSSKLSENPHGENSNCESAVGPIKLWERLDWEKNARKAWQKCAASRLHQLQVLSRANSALSEKVILQDNLQKERQSQLLNMKLELVENSQNAVDRESITAHTMRGLEEKVQELSVQVLEVEVRREQAELDAQQAIQEKDRLEKDLSCKLAAAQKESEQARQEAASLQVTVKQLLSKKYELEKEAKLWKERAQELDRELEKWKRVVQKCEIEIKETHSQLAHKFKEKLVVLEQLKNVAEQKTEEWISKYKDLEAKSLEIDRRAKDKVHLLEEQLKLKHAEIERRSEELQEKLKREAEIKASRKLEKIVEQRMKEYDADSRAAAVKRVRDVETAFISRISELERKAADANIDAEKRVLEVEDKYKIKEKELIERISEAERHSKGGGEIQQQLNDAAVATSQAQLETARLANEKLQLEQQIRWLQSEAKRDRKQLQDQLGQKILSLTQANGELQKHVRDLEREVHSNQYQRRKGGSSGSGSATSEGKVLTEITNLKHCNADLSDYVSEQEEHVYPLQESGRHGWYDGEMAHCPPAVVLTAHGNTVSVGNGPGRVTSASPDLGIESDQGRFSSLEPFPLKKSTTAPALSSPDNLAVALQVRKKQQMDYKGLEQENQELKQRLLHTRQTLEQTYAQLAAANQRKRLVEKAICKQLHKTHHILRRARDNFETNPAEAPEPEEASMN</sequence>
<dbReference type="InterPro" id="IPR012943">
    <property type="entry name" value="Cnn_1N"/>
</dbReference>
<keyword evidence="6" id="KW-1185">Reference proteome</keyword>
<feature type="region of interest" description="Disordered" evidence="4">
    <location>
        <begin position="1"/>
        <end position="32"/>
    </location>
</feature>
<feature type="compositionally biased region" description="Polar residues" evidence="4">
    <location>
        <begin position="818"/>
        <end position="830"/>
    </location>
</feature>
<feature type="coiled-coil region" evidence="3">
    <location>
        <begin position="431"/>
        <end position="533"/>
    </location>
</feature>
<dbReference type="GO" id="GO:0007059">
    <property type="term" value="P:chromosome segregation"/>
    <property type="evidence" value="ECO:0007669"/>
    <property type="project" value="TreeGrafter"/>
</dbReference>
<organism evidence="7">
    <name type="scientific">Thrips palmi</name>
    <name type="common">Melon thrips</name>
    <dbReference type="NCBI Taxonomy" id="161013"/>
    <lineage>
        <taxon>Eukaryota</taxon>
        <taxon>Metazoa</taxon>
        <taxon>Ecdysozoa</taxon>
        <taxon>Arthropoda</taxon>
        <taxon>Hexapoda</taxon>
        <taxon>Insecta</taxon>
        <taxon>Pterygota</taxon>
        <taxon>Neoptera</taxon>
        <taxon>Paraneoptera</taxon>
        <taxon>Thysanoptera</taxon>
        <taxon>Terebrantia</taxon>
        <taxon>Thripoidea</taxon>
        <taxon>Thripidae</taxon>
        <taxon>Thrips</taxon>
    </lineage>
</organism>
<dbReference type="GO" id="GO:0043015">
    <property type="term" value="F:gamma-tubulin binding"/>
    <property type="evidence" value="ECO:0007669"/>
    <property type="project" value="TreeGrafter"/>
</dbReference>
<evidence type="ECO:0000313" key="6">
    <source>
        <dbReference type="Proteomes" id="UP000515158"/>
    </source>
</evidence>
<feature type="compositionally biased region" description="Polar residues" evidence="4">
    <location>
        <begin position="23"/>
        <end position="32"/>
    </location>
</feature>
<dbReference type="GO" id="GO:0000132">
    <property type="term" value="P:establishment of mitotic spindle orientation"/>
    <property type="evidence" value="ECO:0007669"/>
    <property type="project" value="TreeGrafter"/>
</dbReference>
<dbReference type="GO" id="GO:0001578">
    <property type="term" value="P:microtubule bundle formation"/>
    <property type="evidence" value="ECO:0007669"/>
    <property type="project" value="TreeGrafter"/>
</dbReference>